<dbReference type="PROSITE" id="PS50110">
    <property type="entry name" value="RESPONSE_REGULATORY"/>
    <property type="match status" value="1"/>
</dbReference>
<dbReference type="InterPro" id="IPR039420">
    <property type="entry name" value="WalR-like"/>
</dbReference>
<name>A0A8J7KGS0_9ACTN</name>
<dbReference type="AlphaFoldDB" id="A0A8J7KGS0"/>
<evidence type="ECO:0000256" key="1">
    <source>
        <dbReference type="ARBA" id="ARBA00023125"/>
    </source>
</evidence>
<dbReference type="PRINTS" id="PR00038">
    <property type="entry name" value="HTHLUXR"/>
</dbReference>
<gene>
    <name evidence="5" type="ORF">IW245_001408</name>
</gene>
<keyword evidence="6" id="KW-1185">Reference proteome</keyword>
<evidence type="ECO:0000256" key="2">
    <source>
        <dbReference type="PROSITE-ProRule" id="PRU00169"/>
    </source>
</evidence>
<dbReference type="EMBL" id="JADOUF010000001">
    <property type="protein sequence ID" value="MBG6135214.1"/>
    <property type="molecule type" value="Genomic_DNA"/>
</dbReference>
<dbReference type="Gene3D" id="3.40.50.2300">
    <property type="match status" value="1"/>
</dbReference>
<reference evidence="5" key="1">
    <citation type="submission" date="2020-11" db="EMBL/GenBank/DDBJ databases">
        <title>Sequencing the genomes of 1000 actinobacteria strains.</title>
        <authorList>
            <person name="Klenk H.-P."/>
        </authorList>
    </citation>
    <scope>NUCLEOTIDE SEQUENCE</scope>
    <source>
        <strain evidence="5">DSM 45356</strain>
    </source>
</reference>
<proteinExistence type="predicted"/>
<organism evidence="5 6">
    <name type="scientific">Longispora fulva</name>
    <dbReference type="NCBI Taxonomy" id="619741"/>
    <lineage>
        <taxon>Bacteria</taxon>
        <taxon>Bacillati</taxon>
        <taxon>Actinomycetota</taxon>
        <taxon>Actinomycetes</taxon>
        <taxon>Micromonosporales</taxon>
        <taxon>Micromonosporaceae</taxon>
        <taxon>Longispora</taxon>
    </lineage>
</organism>
<dbReference type="InterPro" id="IPR016032">
    <property type="entry name" value="Sig_transdc_resp-reg_C-effctor"/>
</dbReference>
<dbReference type="CDD" id="cd06170">
    <property type="entry name" value="LuxR_C_like"/>
    <property type="match status" value="1"/>
</dbReference>
<evidence type="ECO:0000313" key="6">
    <source>
        <dbReference type="Proteomes" id="UP000622552"/>
    </source>
</evidence>
<dbReference type="SUPFAM" id="SSF52172">
    <property type="entry name" value="CheY-like"/>
    <property type="match status" value="1"/>
</dbReference>
<dbReference type="PANTHER" id="PTHR43214:SF42">
    <property type="entry name" value="TRANSCRIPTIONAL REGULATORY PROTEIN DESR"/>
    <property type="match status" value="1"/>
</dbReference>
<dbReference type="InterPro" id="IPR011006">
    <property type="entry name" value="CheY-like_superfamily"/>
</dbReference>
<dbReference type="PROSITE" id="PS00622">
    <property type="entry name" value="HTH_LUXR_1"/>
    <property type="match status" value="1"/>
</dbReference>
<dbReference type="SUPFAM" id="SSF46894">
    <property type="entry name" value="C-terminal effector domain of the bipartite response regulators"/>
    <property type="match status" value="1"/>
</dbReference>
<dbReference type="RefSeq" id="WP_197002356.1">
    <property type="nucleotide sequence ID" value="NZ_BONS01000003.1"/>
</dbReference>
<dbReference type="InterPro" id="IPR001789">
    <property type="entry name" value="Sig_transdc_resp-reg_receiver"/>
</dbReference>
<comment type="caution">
    <text evidence="5">The sequence shown here is derived from an EMBL/GenBank/DDBJ whole genome shotgun (WGS) entry which is preliminary data.</text>
</comment>
<dbReference type="GO" id="GO:0006355">
    <property type="term" value="P:regulation of DNA-templated transcription"/>
    <property type="evidence" value="ECO:0007669"/>
    <property type="project" value="InterPro"/>
</dbReference>
<accession>A0A8J7KGS0</accession>
<dbReference type="SMART" id="SM00421">
    <property type="entry name" value="HTH_LUXR"/>
    <property type="match status" value="1"/>
</dbReference>
<protein>
    <submittedName>
        <fullName evidence="5">Two-component system response regulator DesR</fullName>
    </submittedName>
</protein>
<dbReference type="Pfam" id="PF00196">
    <property type="entry name" value="GerE"/>
    <property type="match status" value="1"/>
</dbReference>
<keyword evidence="2" id="KW-0597">Phosphoprotein</keyword>
<feature type="modified residue" description="4-aspartylphosphate" evidence="2">
    <location>
        <position position="35"/>
    </location>
</feature>
<evidence type="ECO:0000313" key="5">
    <source>
        <dbReference type="EMBL" id="MBG6135214.1"/>
    </source>
</evidence>
<dbReference type="PANTHER" id="PTHR43214">
    <property type="entry name" value="TWO-COMPONENT RESPONSE REGULATOR"/>
    <property type="match status" value="1"/>
</dbReference>
<dbReference type="GO" id="GO:0000160">
    <property type="term" value="P:phosphorelay signal transduction system"/>
    <property type="evidence" value="ECO:0007669"/>
    <property type="project" value="InterPro"/>
</dbReference>
<dbReference type="Proteomes" id="UP000622552">
    <property type="component" value="Unassembled WGS sequence"/>
</dbReference>
<evidence type="ECO:0000259" key="4">
    <source>
        <dbReference type="PROSITE" id="PS50110"/>
    </source>
</evidence>
<dbReference type="GO" id="GO:0003677">
    <property type="term" value="F:DNA binding"/>
    <property type="evidence" value="ECO:0007669"/>
    <property type="project" value="UniProtKB-KW"/>
</dbReference>
<keyword evidence="1" id="KW-0238">DNA-binding</keyword>
<evidence type="ECO:0000259" key="3">
    <source>
        <dbReference type="PROSITE" id="PS50043"/>
    </source>
</evidence>
<dbReference type="InterPro" id="IPR000792">
    <property type="entry name" value="Tscrpt_reg_LuxR_C"/>
</dbReference>
<feature type="domain" description="HTH luxR-type" evidence="3">
    <location>
        <begin position="118"/>
        <end position="183"/>
    </location>
</feature>
<feature type="domain" description="Response regulatory" evidence="4">
    <location>
        <begin position="1"/>
        <end position="103"/>
    </location>
</feature>
<dbReference type="PROSITE" id="PS50043">
    <property type="entry name" value="HTH_LUXR_2"/>
    <property type="match status" value="1"/>
</dbReference>
<sequence length="185" mass="19785">MLARERDLIVVAEVGRGEDLLTVALRERPEVVVLDIALPGTVEVDELCVTLCEELPDAGILVLVDRRTSAAIGPELTRLAPRVGFLATDSSPRQLVDGIRELARGKPVLDIDIAVAALSAENNPLTSREREVLRKAVDGAPAGEIAAELFLSTGTVRNYLSSAVSKTGGRNRIEAIRIAQDAGWV</sequence>